<accession>A0ABS1YD67</accession>
<sequence length="64" mass="6653">MTVPDLPCGHLPGDGCTVACDYWTGVAWGEYHSPDAYLVDGVFTIPSHAPGLLPVTDPALRGAA</sequence>
<name>A0ABS1YD67_9ACTN</name>
<evidence type="ECO:0000313" key="1">
    <source>
        <dbReference type="EMBL" id="MBM0275361.1"/>
    </source>
</evidence>
<dbReference type="EMBL" id="JAEVHL010000021">
    <property type="protein sequence ID" value="MBM0275361.1"/>
    <property type="molecule type" value="Genomic_DNA"/>
</dbReference>
<organism evidence="1 2">
    <name type="scientific">Micromonospora tarensis</name>
    <dbReference type="NCBI Taxonomy" id="2806100"/>
    <lineage>
        <taxon>Bacteria</taxon>
        <taxon>Bacillati</taxon>
        <taxon>Actinomycetota</taxon>
        <taxon>Actinomycetes</taxon>
        <taxon>Micromonosporales</taxon>
        <taxon>Micromonosporaceae</taxon>
        <taxon>Micromonospora</taxon>
    </lineage>
</organism>
<evidence type="ECO:0000313" key="2">
    <source>
        <dbReference type="Proteomes" id="UP000622245"/>
    </source>
</evidence>
<protein>
    <submittedName>
        <fullName evidence="1">Uncharacterized protein</fullName>
    </submittedName>
</protein>
<comment type="caution">
    <text evidence="1">The sequence shown here is derived from an EMBL/GenBank/DDBJ whole genome shotgun (WGS) entry which is preliminary data.</text>
</comment>
<gene>
    <name evidence="1" type="ORF">JM949_07770</name>
</gene>
<dbReference type="Proteomes" id="UP000622245">
    <property type="component" value="Unassembled WGS sequence"/>
</dbReference>
<reference evidence="1 2" key="1">
    <citation type="submission" date="2021-01" db="EMBL/GenBank/DDBJ databases">
        <title>Draft genome sequence of Micromonospora sp. strain STR1s_6.</title>
        <authorList>
            <person name="Karlyshev A."/>
            <person name="Jawad R."/>
        </authorList>
    </citation>
    <scope>NUCLEOTIDE SEQUENCE [LARGE SCALE GENOMIC DNA]</scope>
    <source>
        <strain evidence="1 2">STR1S-6</strain>
    </source>
</reference>
<keyword evidence="2" id="KW-1185">Reference proteome</keyword>
<proteinExistence type="predicted"/>